<feature type="domain" description="Major facilitator superfamily (MFS) profile" evidence="13">
    <location>
        <begin position="1"/>
        <end position="373"/>
    </location>
</feature>
<evidence type="ECO:0000259" key="13">
    <source>
        <dbReference type="PROSITE" id="PS50850"/>
    </source>
</evidence>
<evidence type="ECO:0000256" key="12">
    <source>
        <dbReference type="SAM" id="Phobius"/>
    </source>
</evidence>
<feature type="transmembrane region" description="Helical" evidence="12">
    <location>
        <begin position="349"/>
        <end position="371"/>
    </location>
</feature>
<keyword evidence="7 12" id="KW-1133">Transmembrane helix</keyword>
<comment type="catalytic activity">
    <reaction evidence="10">
        <text>3-methyl-2-oxobutanoate(out) + H(+)(out) = 3-methyl-2-oxobutanoate(in) + H(+)(in)</text>
        <dbReference type="Rhea" id="RHEA:71783"/>
        <dbReference type="ChEBI" id="CHEBI:11851"/>
        <dbReference type="ChEBI" id="CHEBI:15378"/>
    </reaction>
</comment>
<feature type="transmembrane region" description="Helical" evidence="12">
    <location>
        <begin position="102"/>
        <end position="123"/>
    </location>
</feature>
<evidence type="ECO:0000256" key="8">
    <source>
        <dbReference type="ARBA" id="ARBA00023136"/>
    </source>
</evidence>
<evidence type="ECO:0000256" key="10">
    <source>
        <dbReference type="ARBA" id="ARBA00034218"/>
    </source>
</evidence>
<dbReference type="GO" id="GO:0016323">
    <property type="term" value="C:basolateral plasma membrane"/>
    <property type="evidence" value="ECO:0007669"/>
    <property type="project" value="UniProtKB-SubCell"/>
</dbReference>
<feature type="transmembrane region" description="Helical" evidence="12">
    <location>
        <begin position="315"/>
        <end position="337"/>
    </location>
</feature>
<feature type="transmembrane region" description="Helical" evidence="12">
    <location>
        <begin position="259"/>
        <end position="279"/>
    </location>
</feature>
<keyword evidence="4" id="KW-1003">Cell membrane</keyword>
<evidence type="ECO:0000256" key="1">
    <source>
        <dbReference type="ARBA" id="ARBA00004554"/>
    </source>
</evidence>
<dbReference type="AlphaFoldDB" id="A0A7L3L654"/>
<dbReference type="GO" id="GO:0015293">
    <property type="term" value="F:symporter activity"/>
    <property type="evidence" value="ECO:0007669"/>
    <property type="project" value="UniProtKB-KW"/>
</dbReference>
<dbReference type="EMBL" id="VZTY01005170">
    <property type="protein sequence ID" value="NXU48870.1"/>
    <property type="molecule type" value="Genomic_DNA"/>
</dbReference>
<feature type="transmembrane region" description="Helical" evidence="12">
    <location>
        <begin position="191"/>
        <end position="212"/>
    </location>
</feature>
<evidence type="ECO:0000256" key="2">
    <source>
        <dbReference type="ARBA" id="ARBA00006727"/>
    </source>
</evidence>
<dbReference type="Gene3D" id="1.20.1250.20">
    <property type="entry name" value="MFS general substrate transporter like domains"/>
    <property type="match status" value="1"/>
</dbReference>
<keyword evidence="5 12" id="KW-0812">Transmembrane</keyword>
<keyword evidence="3" id="KW-0813">Transport</keyword>
<keyword evidence="6" id="KW-0769">Symport</keyword>
<dbReference type="InterPro" id="IPR050327">
    <property type="entry name" value="Proton-linked_MCT"/>
</dbReference>
<gene>
    <name evidence="14" type="primary">Slc16a7_0</name>
    <name evidence="14" type="ORF">TURVEL_R08721</name>
</gene>
<dbReference type="PANTHER" id="PTHR11360">
    <property type="entry name" value="MONOCARBOXYLATE TRANSPORTER"/>
    <property type="match status" value="1"/>
</dbReference>
<feature type="non-terminal residue" evidence="14">
    <location>
        <position position="431"/>
    </location>
</feature>
<comment type="catalytic activity">
    <reaction evidence="9">
        <text>4-methyl-2-oxopentanoate(out) + H(+)(out) = 4-methyl-2-oxopentanoate(in) + H(+)(in)</text>
        <dbReference type="Rhea" id="RHEA:71779"/>
        <dbReference type="ChEBI" id="CHEBI:15378"/>
        <dbReference type="ChEBI" id="CHEBI:17865"/>
    </reaction>
</comment>
<feature type="transmembrane region" description="Helical" evidence="12">
    <location>
        <begin position="44"/>
        <end position="64"/>
    </location>
</feature>
<comment type="caution">
    <text evidence="14">The sequence shown here is derived from an EMBL/GenBank/DDBJ whole genome shotgun (WGS) entry which is preliminary data.</text>
</comment>
<feature type="compositionally biased region" description="Basic and acidic residues" evidence="11">
    <location>
        <begin position="383"/>
        <end position="399"/>
    </location>
</feature>
<accession>A0A7L3L654</accession>
<comment type="similarity">
    <text evidence="2">Belongs to the major facilitator superfamily. Monocarboxylate porter (TC 2.A.1.13) family.</text>
</comment>
<feature type="transmembrane region" description="Helical" evidence="12">
    <location>
        <begin position="76"/>
        <end position="96"/>
    </location>
</feature>
<name>A0A7L3L654_9CHAR</name>
<protein>
    <submittedName>
        <fullName evidence="14">MOT2 protein</fullName>
    </submittedName>
</protein>
<evidence type="ECO:0000256" key="9">
    <source>
        <dbReference type="ARBA" id="ARBA00034216"/>
    </source>
</evidence>
<keyword evidence="8 12" id="KW-0472">Membrane</keyword>
<dbReference type="PROSITE" id="PS50850">
    <property type="entry name" value="MFS"/>
    <property type="match status" value="1"/>
</dbReference>
<dbReference type="InterPro" id="IPR036259">
    <property type="entry name" value="MFS_trans_sf"/>
</dbReference>
<dbReference type="PANTHER" id="PTHR11360:SF92">
    <property type="entry name" value="MAJOR FACILITATOR SUPERFAMILY (MFS) PROFILE DOMAIN-CONTAINING PROTEIN"/>
    <property type="match status" value="1"/>
</dbReference>
<sequence length="431" mass="47529">GPISSILVNRYGSRPVVMFGGLLCGIGMVSAAFCTSILQLYICVGFITGFGLALNLQPSVIIIGKYFLKRRPIANGLAMAGSPVMLCTLAPLNQFLFDNFGWRGSFLILGAILLHCCVAGALFRPIGAATASVKTQDNEEGKVPLKEEVTKDAMEISPMNDPAETKTEEEKDCCEKINKYLDFSLFKHRGFLIYLIGNVLMFLGFFAPIVFLAPYAKHIGIDEYSAAFLLSILAIVDMFARPITGIIANSKWVRPKIQYFFSFSIAFNGTCHLLCPLASGYTGLVVYSIFFGLAFGMVCAMLFETLMDLVGATRFTSAVGLVTIAECCTILLGPPIGGTLIDTFGDYKYMFIKCGAVMVLAGTFLFIMNYYNYRMLAKEEKERKAKEEDLKSVRTENEVRNNLNKEMTKDGLDLEPLREEQEGLKKEVNGT</sequence>
<dbReference type="SUPFAM" id="SSF103473">
    <property type="entry name" value="MFS general substrate transporter"/>
    <property type="match status" value="1"/>
</dbReference>
<feature type="region of interest" description="Disordered" evidence="11">
    <location>
        <begin position="383"/>
        <end position="431"/>
    </location>
</feature>
<evidence type="ECO:0000256" key="11">
    <source>
        <dbReference type="SAM" id="MobiDB-lite"/>
    </source>
</evidence>
<feature type="non-terminal residue" evidence="14">
    <location>
        <position position="1"/>
    </location>
</feature>
<dbReference type="OrthoDB" id="6499973at2759"/>
<evidence type="ECO:0000313" key="15">
    <source>
        <dbReference type="Proteomes" id="UP000582182"/>
    </source>
</evidence>
<organism evidence="14 15">
    <name type="scientific">Turnix velox</name>
    <name type="common">Little buttonquail</name>
    <dbReference type="NCBI Taxonomy" id="2529409"/>
    <lineage>
        <taxon>Eukaryota</taxon>
        <taxon>Metazoa</taxon>
        <taxon>Chordata</taxon>
        <taxon>Craniata</taxon>
        <taxon>Vertebrata</taxon>
        <taxon>Euteleostomi</taxon>
        <taxon>Archelosauria</taxon>
        <taxon>Archosauria</taxon>
        <taxon>Dinosauria</taxon>
        <taxon>Saurischia</taxon>
        <taxon>Theropoda</taxon>
        <taxon>Coelurosauria</taxon>
        <taxon>Aves</taxon>
        <taxon>Neognathae</taxon>
        <taxon>Neoaves</taxon>
        <taxon>Charadriiformes</taxon>
        <taxon>Turnicidae</taxon>
        <taxon>Turnix</taxon>
    </lineage>
</organism>
<dbReference type="InterPro" id="IPR011701">
    <property type="entry name" value="MFS"/>
</dbReference>
<evidence type="ECO:0000256" key="5">
    <source>
        <dbReference type="ARBA" id="ARBA00022692"/>
    </source>
</evidence>
<dbReference type="InterPro" id="IPR020846">
    <property type="entry name" value="MFS_dom"/>
</dbReference>
<evidence type="ECO:0000256" key="7">
    <source>
        <dbReference type="ARBA" id="ARBA00022989"/>
    </source>
</evidence>
<feature type="transmembrane region" description="Helical" evidence="12">
    <location>
        <begin position="16"/>
        <end position="38"/>
    </location>
</feature>
<reference evidence="14 15" key="1">
    <citation type="submission" date="2019-09" db="EMBL/GenBank/DDBJ databases">
        <title>Bird 10,000 Genomes (B10K) Project - Family phase.</title>
        <authorList>
            <person name="Zhang G."/>
        </authorList>
    </citation>
    <scope>NUCLEOTIDE SEQUENCE [LARGE SCALE GENOMIC DNA]</scope>
    <source>
        <strain evidence="14">B10K-DU-029-46</strain>
    </source>
</reference>
<proteinExistence type="inferred from homology"/>
<feature type="transmembrane region" description="Helical" evidence="12">
    <location>
        <begin position="224"/>
        <end position="247"/>
    </location>
</feature>
<evidence type="ECO:0000256" key="3">
    <source>
        <dbReference type="ARBA" id="ARBA00022448"/>
    </source>
</evidence>
<dbReference type="GO" id="GO:0008028">
    <property type="term" value="F:monocarboxylic acid transmembrane transporter activity"/>
    <property type="evidence" value="ECO:0007669"/>
    <property type="project" value="TreeGrafter"/>
</dbReference>
<feature type="compositionally biased region" description="Basic and acidic residues" evidence="11">
    <location>
        <begin position="406"/>
        <end position="431"/>
    </location>
</feature>
<dbReference type="Proteomes" id="UP000582182">
    <property type="component" value="Unassembled WGS sequence"/>
</dbReference>
<evidence type="ECO:0000313" key="14">
    <source>
        <dbReference type="EMBL" id="NXU48870.1"/>
    </source>
</evidence>
<comment type="subcellular location">
    <subcellularLocation>
        <location evidence="1">Basolateral cell membrane</location>
        <topology evidence="1">Multi-pass membrane protein</topology>
    </subcellularLocation>
</comment>
<keyword evidence="15" id="KW-1185">Reference proteome</keyword>
<dbReference type="FunFam" id="1.20.1250.20:FF:000030">
    <property type="entry name" value="monocarboxylate transporter 1 isoform X1"/>
    <property type="match status" value="1"/>
</dbReference>
<feature type="transmembrane region" description="Helical" evidence="12">
    <location>
        <begin position="285"/>
        <end position="303"/>
    </location>
</feature>
<dbReference type="Pfam" id="PF07690">
    <property type="entry name" value="MFS_1"/>
    <property type="match status" value="1"/>
</dbReference>
<evidence type="ECO:0000256" key="6">
    <source>
        <dbReference type="ARBA" id="ARBA00022847"/>
    </source>
</evidence>
<evidence type="ECO:0000256" key="4">
    <source>
        <dbReference type="ARBA" id="ARBA00022475"/>
    </source>
</evidence>